<sequence>MVLRELYMYEAVLRECSLIPVCYGVFQRPAGGWFGFLLEDVGDNLEKIYGPEWSGVKRGMSAMQWNKLIKSVKKLHSLGVEHSDLEPRNVAQTTEGFKFLILDGRDCIIVSKMSAGSWKIYWMCTFLENNYRAKINVRSGNTGKLFWLFHIKNRIGCLTRM</sequence>
<dbReference type="Pfam" id="PF06293">
    <property type="entry name" value="Kdo"/>
    <property type="match status" value="1"/>
</dbReference>
<dbReference type="Proteomes" id="UP001175226">
    <property type="component" value="Unassembled WGS sequence"/>
</dbReference>
<dbReference type="AlphaFoldDB" id="A0AA39JQQ7"/>
<evidence type="ECO:0008006" key="3">
    <source>
        <dbReference type="Google" id="ProtNLM"/>
    </source>
</evidence>
<protein>
    <recommendedName>
        <fullName evidence="3">Protein kinase domain-containing protein</fullName>
    </recommendedName>
</protein>
<reference evidence="1" key="1">
    <citation type="submission" date="2023-06" db="EMBL/GenBank/DDBJ databases">
        <authorList>
            <consortium name="Lawrence Berkeley National Laboratory"/>
            <person name="Ahrendt S."/>
            <person name="Sahu N."/>
            <person name="Indic B."/>
            <person name="Wong-Bajracharya J."/>
            <person name="Merenyi Z."/>
            <person name="Ke H.-M."/>
            <person name="Monk M."/>
            <person name="Kocsube S."/>
            <person name="Drula E."/>
            <person name="Lipzen A."/>
            <person name="Balint B."/>
            <person name="Henrissat B."/>
            <person name="Andreopoulos B."/>
            <person name="Martin F.M."/>
            <person name="Harder C.B."/>
            <person name="Rigling D."/>
            <person name="Ford K.L."/>
            <person name="Foster G.D."/>
            <person name="Pangilinan J."/>
            <person name="Papanicolaou A."/>
            <person name="Barry K."/>
            <person name="LaButti K."/>
            <person name="Viragh M."/>
            <person name="Koriabine M."/>
            <person name="Yan M."/>
            <person name="Riley R."/>
            <person name="Champramary S."/>
            <person name="Plett K.L."/>
            <person name="Tsai I.J."/>
            <person name="Slot J."/>
            <person name="Sipos G."/>
            <person name="Plett J."/>
            <person name="Nagy L.G."/>
            <person name="Grigoriev I.V."/>
        </authorList>
    </citation>
    <scope>NUCLEOTIDE SEQUENCE</scope>
    <source>
        <strain evidence="1">FPL87.14</strain>
    </source>
</reference>
<comment type="caution">
    <text evidence="1">The sequence shown here is derived from an EMBL/GenBank/DDBJ whole genome shotgun (WGS) entry which is preliminary data.</text>
</comment>
<dbReference type="InterPro" id="IPR011009">
    <property type="entry name" value="Kinase-like_dom_sf"/>
</dbReference>
<accession>A0AA39JQQ7</accession>
<dbReference type="EMBL" id="JAUEPT010000012">
    <property type="protein sequence ID" value="KAK0447175.1"/>
    <property type="molecule type" value="Genomic_DNA"/>
</dbReference>
<keyword evidence="2" id="KW-1185">Reference proteome</keyword>
<evidence type="ECO:0000313" key="2">
    <source>
        <dbReference type="Proteomes" id="UP001175226"/>
    </source>
</evidence>
<name>A0AA39JQQ7_9AGAR</name>
<evidence type="ECO:0000313" key="1">
    <source>
        <dbReference type="EMBL" id="KAK0447175.1"/>
    </source>
</evidence>
<dbReference type="SUPFAM" id="SSF56112">
    <property type="entry name" value="Protein kinase-like (PK-like)"/>
    <property type="match status" value="1"/>
</dbReference>
<organism evidence="1 2">
    <name type="scientific">Armillaria borealis</name>
    <dbReference type="NCBI Taxonomy" id="47425"/>
    <lineage>
        <taxon>Eukaryota</taxon>
        <taxon>Fungi</taxon>
        <taxon>Dikarya</taxon>
        <taxon>Basidiomycota</taxon>
        <taxon>Agaricomycotina</taxon>
        <taxon>Agaricomycetes</taxon>
        <taxon>Agaricomycetidae</taxon>
        <taxon>Agaricales</taxon>
        <taxon>Marasmiineae</taxon>
        <taxon>Physalacriaceae</taxon>
        <taxon>Armillaria</taxon>
    </lineage>
</organism>
<gene>
    <name evidence="1" type="ORF">EV421DRAFT_187452</name>
</gene>
<proteinExistence type="predicted"/>